<name>A0A7X0B4T9_9PROT</name>
<evidence type="ECO:0000313" key="2">
    <source>
        <dbReference type="Proteomes" id="UP000539175"/>
    </source>
</evidence>
<organism evidence="1 2">
    <name type="scientific">Nitrospirillum iridis</name>
    <dbReference type="NCBI Taxonomy" id="765888"/>
    <lineage>
        <taxon>Bacteria</taxon>
        <taxon>Pseudomonadati</taxon>
        <taxon>Pseudomonadota</taxon>
        <taxon>Alphaproteobacteria</taxon>
        <taxon>Rhodospirillales</taxon>
        <taxon>Azospirillaceae</taxon>
        <taxon>Nitrospirillum</taxon>
    </lineage>
</organism>
<keyword evidence="2" id="KW-1185">Reference proteome</keyword>
<evidence type="ECO:0008006" key="3">
    <source>
        <dbReference type="Google" id="ProtNLM"/>
    </source>
</evidence>
<dbReference type="AlphaFoldDB" id="A0A7X0B4T9"/>
<reference evidence="1 2" key="1">
    <citation type="submission" date="2020-08" db="EMBL/GenBank/DDBJ databases">
        <title>Genomic Encyclopedia of Type Strains, Phase IV (KMG-IV): sequencing the most valuable type-strain genomes for metagenomic binning, comparative biology and taxonomic classification.</title>
        <authorList>
            <person name="Goeker M."/>
        </authorList>
    </citation>
    <scope>NUCLEOTIDE SEQUENCE [LARGE SCALE GENOMIC DNA]</scope>
    <source>
        <strain evidence="1 2">DSM 22198</strain>
    </source>
</reference>
<comment type="caution">
    <text evidence="1">The sequence shown here is derived from an EMBL/GenBank/DDBJ whole genome shotgun (WGS) entry which is preliminary data.</text>
</comment>
<accession>A0A7X0B4T9</accession>
<protein>
    <recommendedName>
        <fullName evidence="3">Transposase</fullName>
    </recommendedName>
</protein>
<gene>
    <name evidence="1" type="ORF">FHS74_005040</name>
</gene>
<evidence type="ECO:0000313" key="1">
    <source>
        <dbReference type="EMBL" id="MBB6254451.1"/>
    </source>
</evidence>
<dbReference type="EMBL" id="JACIIZ010000017">
    <property type="protein sequence ID" value="MBB6254451.1"/>
    <property type="molecule type" value="Genomic_DNA"/>
</dbReference>
<dbReference type="Proteomes" id="UP000539175">
    <property type="component" value="Unassembled WGS sequence"/>
</dbReference>
<sequence length="32" mass="3715">MDIVMEGTMTTAYLVAIDLTKRHFKVCAMDFY</sequence>
<proteinExistence type="predicted"/>